<dbReference type="Proteomes" id="UP000276991">
    <property type="component" value="Unassembled WGS sequence"/>
</dbReference>
<keyword evidence="3" id="KW-0464">Manganese</keyword>
<name>A0A498SSI8_ACAVI</name>
<dbReference type="GO" id="GO:0004722">
    <property type="term" value="F:protein serine/threonine phosphatase activity"/>
    <property type="evidence" value="ECO:0007669"/>
    <property type="project" value="UniProtKB-EC"/>
</dbReference>
<dbReference type="PROSITE" id="PS00125">
    <property type="entry name" value="SER_THR_PHOSPHATASE"/>
    <property type="match status" value="1"/>
</dbReference>
<evidence type="ECO:0000256" key="2">
    <source>
        <dbReference type="ARBA" id="ARBA00022723"/>
    </source>
</evidence>
<comment type="cofactor">
    <cofactor evidence="1">
        <name>Mn(2+)</name>
        <dbReference type="ChEBI" id="CHEBI:29035"/>
    </cofactor>
</comment>
<keyword evidence="2" id="KW-0479">Metal-binding</keyword>
<comment type="catalytic activity">
    <reaction evidence="4">
        <text>O-phospho-L-threonyl-[protein] + H2O = L-threonyl-[protein] + phosphate</text>
        <dbReference type="Rhea" id="RHEA:47004"/>
        <dbReference type="Rhea" id="RHEA-COMP:11060"/>
        <dbReference type="Rhea" id="RHEA-COMP:11605"/>
        <dbReference type="ChEBI" id="CHEBI:15377"/>
        <dbReference type="ChEBI" id="CHEBI:30013"/>
        <dbReference type="ChEBI" id="CHEBI:43474"/>
        <dbReference type="ChEBI" id="CHEBI:61977"/>
        <dbReference type="EC" id="3.1.3.16"/>
    </reaction>
</comment>
<feature type="non-terminal residue" evidence="6">
    <location>
        <position position="353"/>
    </location>
</feature>
<evidence type="ECO:0000313" key="6">
    <source>
        <dbReference type="EMBL" id="VBB34970.1"/>
    </source>
</evidence>
<keyword evidence="7" id="KW-1185">Reference proteome</keyword>
<dbReference type="InterPro" id="IPR006186">
    <property type="entry name" value="Ser/Thr-sp_prot-phosphatase"/>
</dbReference>
<dbReference type="PANTHER" id="PTHR45668">
    <property type="entry name" value="SERINE/THREONINE-PROTEIN PHOSPHATASE 5-RELATED"/>
    <property type="match status" value="1"/>
</dbReference>
<dbReference type="PRINTS" id="PR00114">
    <property type="entry name" value="STPHPHTASE"/>
</dbReference>
<dbReference type="InterPro" id="IPR029052">
    <property type="entry name" value="Metallo-depent_PP-like"/>
</dbReference>
<evidence type="ECO:0000256" key="3">
    <source>
        <dbReference type="ARBA" id="ARBA00023211"/>
    </source>
</evidence>
<dbReference type="PANTHER" id="PTHR45668:SF3">
    <property type="entry name" value="SERINE_THREONINE-PROTEIN PHOSPHATASE RDGC"/>
    <property type="match status" value="1"/>
</dbReference>
<accession>A0A498SSI8</accession>
<protein>
    <recommendedName>
        <fullName evidence="4">Serine/threonine-protein phosphatase</fullName>
        <ecNumber evidence="4">3.1.3.16</ecNumber>
    </recommendedName>
</protein>
<dbReference type="EMBL" id="UPTC01004490">
    <property type="protein sequence ID" value="VBB34970.1"/>
    <property type="molecule type" value="Genomic_DNA"/>
</dbReference>
<dbReference type="InterPro" id="IPR004843">
    <property type="entry name" value="Calcineurin-like_PHP"/>
</dbReference>
<dbReference type="GO" id="GO:0046872">
    <property type="term" value="F:metal ion binding"/>
    <property type="evidence" value="ECO:0007669"/>
    <property type="project" value="UniProtKB-KW"/>
</dbReference>
<dbReference type="EC" id="3.1.3.16" evidence="4"/>
<dbReference type="InterPro" id="IPR051134">
    <property type="entry name" value="PPP_phosphatase"/>
</dbReference>
<proteinExistence type="inferred from homology"/>
<evidence type="ECO:0000256" key="1">
    <source>
        <dbReference type="ARBA" id="ARBA00001936"/>
    </source>
</evidence>
<evidence type="ECO:0000256" key="4">
    <source>
        <dbReference type="RuleBase" id="RU004273"/>
    </source>
</evidence>
<keyword evidence="4" id="KW-0378">Hydrolase</keyword>
<comment type="similarity">
    <text evidence="4">Belongs to the PPP phosphatase family.</text>
</comment>
<gene>
    <name evidence="6" type="ORF">NAV_LOCUS9761</name>
</gene>
<feature type="domain" description="Serine/threonine specific protein phosphatases" evidence="5">
    <location>
        <begin position="47"/>
        <end position="52"/>
    </location>
</feature>
<reference evidence="6 7" key="1">
    <citation type="submission" date="2018-08" db="EMBL/GenBank/DDBJ databases">
        <authorList>
            <person name="Laetsch R D."/>
            <person name="Stevens L."/>
            <person name="Kumar S."/>
            <person name="Blaxter L. M."/>
        </authorList>
    </citation>
    <scope>NUCLEOTIDE SEQUENCE [LARGE SCALE GENOMIC DNA]</scope>
</reference>
<dbReference type="AlphaFoldDB" id="A0A498SSI8"/>
<evidence type="ECO:0000313" key="7">
    <source>
        <dbReference type="Proteomes" id="UP000276991"/>
    </source>
</evidence>
<organism evidence="6 7">
    <name type="scientific">Acanthocheilonema viteae</name>
    <name type="common">Filarial nematode worm</name>
    <name type="synonym">Dipetalonema viteae</name>
    <dbReference type="NCBI Taxonomy" id="6277"/>
    <lineage>
        <taxon>Eukaryota</taxon>
        <taxon>Metazoa</taxon>
        <taxon>Ecdysozoa</taxon>
        <taxon>Nematoda</taxon>
        <taxon>Chromadorea</taxon>
        <taxon>Rhabditida</taxon>
        <taxon>Spirurina</taxon>
        <taxon>Spiruromorpha</taxon>
        <taxon>Filarioidea</taxon>
        <taxon>Onchocercidae</taxon>
        <taxon>Acanthocheilonema</taxon>
    </lineage>
</organism>
<dbReference type="SMART" id="SM00156">
    <property type="entry name" value="PP2Ac"/>
    <property type="match status" value="1"/>
</dbReference>
<sequence>MIQNGYPSIDNPYIFNGDFVDRGSQSIEVFVILCAFVILYPSSVILNRGNHEDHIINLRYGFVKELMTKYKRSANTLVKLLEDIFSWLPLATIIDNKIFVTHGGISDTTDLDELKNLLRYQYGSVIRPSLFFDGMRKKNVDAKKWKLILDILWSDPKEQNGCTENVFRGGGSYFGPDVTQAFLEKYQLDMIVRSHECKYEGYELTHNDKLLTIFSASNYYEYGSNRGAYVKFLGANHEPHFIQYQATKAHRQAVSAKQRIDAVEESALQNLRTQLDVFNKQLQSEYELLDPLNTGKISIHKWCKCVESVSGLHLPWYSLAPRLVTITDDGKNVLYKQNASTVQIFSGNKKIVQ</sequence>
<evidence type="ECO:0000259" key="5">
    <source>
        <dbReference type="PROSITE" id="PS00125"/>
    </source>
</evidence>
<dbReference type="Gene3D" id="3.60.21.10">
    <property type="match status" value="1"/>
</dbReference>
<dbReference type="STRING" id="6277.A0A498SSI8"/>
<dbReference type="OrthoDB" id="5845807at2759"/>
<dbReference type="Pfam" id="PF00149">
    <property type="entry name" value="Metallophos"/>
    <property type="match status" value="1"/>
</dbReference>
<dbReference type="SUPFAM" id="SSF56300">
    <property type="entry name" value="Metallo-dependent phosphatases"/>
    <property type="match status" value="1"/>
</dbReference>